<evidence type="ECO:0000313" key="2">
    <source>
        <dbReference type="EMBL" id="MDQ0271222.1"/>
    </source>
</evidence>
<keyword evidence="3" id="KW-1185">Reference proteome</keyword>
<dbReference type="InterPro" id="IPR043759">
    <property type="entry name" value="DUF5704"/>
</dbReference>
<accession>A0ABU0AKC3</accession>
<name>A0ABU0AKC3_9BACI</name>
<sequence>MEIPKKYIKLWLLIMGLAFICFVLFTFPLVSFADEVDSPYNVEPSVRNAWNNGTVKYGSKDHSWTSGTRLVYDIYYAKYAENGWQIVDRTFEKGNEKFLSMHGWAVLSGYKRHSPTNHTTHIALRKVKGDKDLNTTKIYRTDGLERNATKDLEYNSQTSDPTQLWNECTANATNRINTDCNMRYEQVNFRISLPLEELFPDPYEEVEYELYLIKRVDSQIVYSPLITPFEFNNHKFKDGTISFSSGVDARNLRMNSSGVIRRTYPKQTAAEAPNIYFTQNRTYKNIDMNEDDTAIWYGVTTPEDGNGKRWANTTYWTFEGKEANLSYTPPPYKASINITGNSNSCVNEKVPLKARVVTGDGKTLNLSSDSKLTWASSKTDVASVNSKGEITAKKAGTTVITAKYVDNATKTNVSVNFNFSVSGGCSSEPPDLPNSCPYDISNPSNGQSLNSEKMKPTPTGKISAKGEFDLLQGIPTSEFLKVDSLTDEYLYNQKFQQKTGKVSFKVDIVQGYELKWTETIEVNDQYGNPTTITENRSRIAYVQKNYPIERAYTYWQIEALEIFKLTNSQFKNYALPDELVKVPYDKNVDADSKHSSDVKMHVTPADCKPEELKIKTINAGNSEPTIPDEDLKPAAEKNVGKNKVKNDKVTFQGVTVMNDATVDEIGPTPASIPNPRMVALEKDELQISNTKLNRDKAQSTGLVLYDEILNVNAQGGEKEFPMQLNHVTVHTPVVIYSEVSDDKTHNQRTKPDNSRKAVILDRPFTIQMPTYGAHLNIPGYGTRDYAKYTNKKEVRFPFDVYRSSNGAKTTFIPANTWVDIPVSETETAFYLPVWVNEGNYEVLYRTIAINSPASNFTTEGNANRNLQNHVATDIVPVNVIGRLYDFRISDIADFAWESVFRSRKNDPRHTGNYYWVGDKGIDGAMRGNSAPYMLPIMPGKNPYFSNVSVKTGYHFKFDLKTKGNMFSEGDGIRITPTFFFIDKSGKNRTEVDLYYSTKDKPFIKVGSAEDTLKRTVTLDDRLRNVPQSSIIQTADFAFDNYSNVNTTVKNRFIQQYLKEAKQETWIGSLDWMVLPYKLKTHIGPTDISNSSSVSSLRASASIQQWHGEYSLPADVKVVKKGIDLAEYGRKNRITSHSPIYLSDGYIVVNFNIETIRNQDLSNPHLQYINAPLRNQWRSEGYSKKVNDSENNQFDLLDGDVVFYHADQSSHDDFISNVTR</sequence>
<protein>
    <recommendedName>
        <fullName evidence="1">DUF5704 domain-containing protein</fullName>
    </recommendedName>
</protein>
<dbReference type="EMBL" id="JAUSUB010000013">
    <property type="protein sequence ID" value="MDQ0271222.1"/>
    <property type="molecule type" value="Genomic_DNA"/>
</dbReference>
<dbReference type="RefSeq" id="WP_307476229.1">
    <property type="nucleotide sequence ID" value="NZ_JAUSUB010000013.1"/>
</dbReference>
<proteinExistence type="predicted"/>
<organism evidence="2 3">
    <name type="scientific">Cytobacillus purgationiresistens</name>
    <dbReference type="NCBI Taxonomy" id="863449"/>
    <lineage>
        <taxon>Bacteria</taxon>
        <taxon>Bacillati</taxon>
        <taxon>Bacillota</taxon>
        <taxon>Bacilli</taxon>
        <taxon>Bacillales</taxon>
        <taxon>Bacillaceae</taxon>
        <taxon>Cytobacillus</taxon>
    </lineage>
</organism>
<dbReference type="Proteomes" id="UP001238088">
    <property type="component" value="Unassembled WGS sequence"/>
</dbReference>
<reference evidence="2 3" key="1">
    <citation type="submission" date="2023-07" db="EMBL/GenBank/DDBJ databases">
        <title>Genomic Encyclopedia of Type Strains, Phase IV (KMG-IV): sequencing the most valuable type-strain genomes for metagenomic binning, comparative biology and taxonomic classification.</title>
        <authorList>
            <person name="Goeker M."/>
        </authorList>
    </citation>
    <scope>NUCLEOTIDE SEQUENCE [LARGE SCALE GENOMIC DNA]</scope>
    <source>
        <strain evidence="2 3">DSM 23494</strain>
    </source>
</reference>
<feature type="domain" description="DUF5704" evidence="1">
    <location>
        <begin position="468"/>
        <end position="647"/>
    </location>
</feature>
<dbReference type="Gene3D" id="2.60.40.1080">
    <property type="match status" value="1"/>
</dbReference>
<dbReference type="Pfam" id="PF18964">
    <property type="entry name" value="DUF5704"/>
    <property type="match status" value="1"/>
</dbReference>
<gene>
    <name evidence="2" type="ORF">J2S17_003110</name>
</gene>
<dbReference type="InterPro" id="IPR008964">
    <property type="entry name" value="Invasin/intimin_cell_adhesion"/>
</dbReference>
<evidence type="ECO:0000313" key="3">
    <source>
        <dbReference type="Proteomes" id="UP001238088"/>
    </source>
</evidence>
<evidence type="ECO:0000259" key="1">
    <source>
        <dbReference type="Pfam" id="PF18964"/>
    </source>
</evidence>
<comment type="caution">
    <text evidence="2">The sequence shown here is derived from an EMBL/GenBank/DDBJ whole genome shotgun (WGS) entry which is preliminary data.</text>
</comment>
<dbReference type="SUPFAM" id="SSF49373">
    <property type="entry name" value="Invasin/intimin cell-adhesion fragments"/>
    <property type="match status" value="1"/>
</dbReference>